<feature type="domain" description="Nrap protein" evidence="4">
    <location>
        <begin position="266"/>
        <end position="441"/>
    </location>
</feature>
<organism evidence="6 7">
    <name type="scientific">Molorchus minor</name>
    <dbReference type="NCBI Taxonomy" id="1323400"/>
    <lineage>
        <taxon>Eukaryota</taxon>
        <taxon>Metazoa</taxon>
        <taxon>Ecdysozoa</taxon>
        <taxon>Arthropoda</taxon>
        <taxon>Hexapoda</taxon>
        <taxon>Insecta</taxon>
        <taxon>Pterygota</taxon>
        <taxon>Neoptera</taxon>
        <taxon>Endopterygota</taxon>
        <taxon>Coleoptera</taxon>
        <taxon>Polyphaga</taxon>
        <taxon>Cucujiformia</taxon>
        <taxon>Chrysomeloidea</taxon>
        <taxon>Cerambycidae</taxon>
        <taxon>Lamiinae</taxon>
        <taxon>Monochamini</taxon>
        <taxon>Molorchus</taxon>
    </lineage>
</organism>
<dbReference type="InterPro" id="IPR005554">
    <property type="entry name" value="NOL6/Upt22"/>
</dbReference>
<proteinExistence type="inferred from homology"/>
<sequence length="670" mass="77351">MSSYQVVRSFWSFLSTTDLEEEAISIGEASTEVLENFKKNFDVVLLDKSGCYNVCAFLNVEVYRKVKTESQFAIKLLDDNKNDSFHKLFLMKYPFFLQYDLVIDLTKSLPLKKYSIKVEELAKNIGYKNLIIIKNISKIIQKGLGKRILNFVPRLELETDGFVFEKLFFGVNLNPDEAFNILELGPSLNDHIAAAEFRSFWGHLSSDRRFRDGSTNVAVHFKTNTIKAKRGIIRKILNFIIGEKLELKFDLHYDELEEILAIKKIVPSYPSGTNEETTLKIIQASDEIGKQLRSMQMSLKITGVQGITDTFCFADMFPQIPTNYEVGKVTTVRDNSIVFSTEKCEVVPRFIKPVECVLQLEHSSKWPNDLEALHHIKTSFYLEISRNLQSHKIISHVTPEFLDVFFQGLVFRYRLYVPKEVTLVKKSITENGITSFRDSLHSFNLENVLNVTPKIVGALKGVQSLYPSFGPGTALVKRWLRSQLIDDYYFPDIVIDLLNASLYLNNSFSPSNTPQISFLRFLKFFSEFDWNLQTVLVNFNEDITNEEIVALETKLQQNRDGYQPLYIITSFDQGLSVFTKYVPSKEILYRVKELTKISLNFIGNIHMGLIHTGIKELFIPNLEGYNLLIHLRSQMNSRRHEQIVFGNVTNRVIVEKYKKNSTRQIADYRF</sequence>
<evidence type="ECO:0000256" key="1">
    <source>
        <dbReference type="RuleBase" id="RU364032"/>
    </source>
</evidence>
<feature type="domain" description="Nrap protein" evidence="2">
    <location>
        <begin position="1"/>
        <end position="92"/>
    </location>
</feature>
<dbReference type="Pfam" id="PF17404">
    <property type="entry name" value="Nrap_D3"/>
    <property type="match status" value="1"/>
</dbReference>
<dbReference type="EMBL" id="JAPWTJ010000009">
    <property type="protein sequence ID" value="KAJ8985714.1"/>
    <property type="molecule type" value="Genomic_DNA"/>
</dbReference>
<dbReference type="InterPro" id="IPR035367">
    <property type="entry name" value="Nrap_D2"/>
</dbReference>
<name>A0ABQ9K5X8_9CUCU</name>
<keyword evidence="1" id="KW-0694">RNA-binding</keyword>
<protein>
    <recommendedName>
        <fullName evidence="1">Nucleolar protein 6</fullName>
    </recommendedName>
</protein>
<feature type="domain" description="Nrap protein" evidence="3">
    <location>
        <begin position="96"/>
        <end position="245"/>
    </location>
</feature>
<comment type="subcellular location">
    <subcellularLocation>
        <location evidence="1">Nucleus</location>
        <location evidence="1">Nucleolus</location>
    </subcellularLocation>
</comment>
<evidence type="ECO:0000259" key="2">
    <source>
        <dbReference type="Pfam" id="PF17403"/>
    </source>
</evidence>
<evidence type="ECO:0000313" key="7">
    <source>
        <dbReference type="Proteomes" id="UP001162164"/>
    </source>
</evidence>
<dbReference type="InterPro" id="IPR035370">
    <property type="entry name" value="Nrap_D5"/>
</dbReference>
<dbReference type="Gene3D" id="1.10.1410.10">
    <property type="match status" value="1"/>
</dbReference>
<dbReference type="PANTHER" id="PTHR17972">
    <property type="entry name" value="NUCLEOLAR RNA-ASSOCIATED PROTEIN"/>
    <property type="match status" value="1"/>
</dbReference>
<reference evidence="6" key="1">
    <citation type="journal article" date="2023" name="Insect Mol. Biol.">
        <title>Genome sequencing provides insights into the evolution of gene families encoding plant cell wall-degrading enzymes in longhorned beetles.</title>
        <authorList>
            <person name="Shin N.R."/>
            <person name="Okamura Y."/>
            <person name="Kirsch R."/>
            <person name="Pauchet Y."/>
        </authorList>
    </citation>
    <scope>NUCLEOTIDE SEQUENCE</scope>
    <source>
        <strain evidence="6">MMC_N1</strain>
    </source>
</reference>
<comment type="similarity">
    <text evidence="1">Belongs to the NRAP family.</text>
</comment>
<comment type="caution">
    <text evidence="6">The sequence shown here is derived from an EMBL/GenBank/DDBJ whole genome shotgun (WGS) entry which is preliminary data.</text>
</comment>
<dbReference type="PANTHER" id="PTHR17972:SF0">
    <property type="entry name" value="NUCLEOLAR PROTEIN 6"/>
    <property type="match status" value="1"/>
</dbReference>
<evidence type="ECO:0000259" key="3">
    <source>
        <dbReference type="Pfam" id="PF17404"/>
    </source>
</evidence>
<dbReference type="InterPro" id="IPR035369">
    <property type="entry name" value="Nrap_D4"/>
</dbReference>
<keyword evidence="1" id="KW-0539">Nucleus</keyword>
<evidence type="ECO:0000313" key="6">
    <source>
        <dbReference type="EMBL" id="KAJ8985714.1"/>
    </source>
</evidence>
<feature type="domain" description="Nrap protein" evidence="5">
    <location>
        <begin position="466"/>
        <end position="618"/>
    </location>
</feature>
<evidence type="ECO:0000259" key="5">
    <source>
        <dbReference type="Pfam" id="PF17406"/>
    </source>
</evidence>
<gene>
    <name evidence="6" type="ORF">NQ317_014364</name>
</gene>
<accession>A0ABQ9K5X8</accession>
<dbReference type="InterPro" id="IPR035368">
    <property type="entry name" value="Nrap_D3"/>
</dbReference>
<keyword evidence="7" id="KW-1185">Reference proteome</keyword>
<dbReference type="Pfam" id="PF17405">
    <property type="entry name" value="Nrap_D4"/>
    <property type="match status" value="1"/>
</dbReference>
<dbReference type="Proteomes" id="UP001162164">
    <property type="component" value="Unassembled WGS sequence"/>
</dbReference>
<dbReference type="Pfam" id="PF17403">
    <property type="entry name" value="Nrap_D2"/>
    <property type="match status" value="1"/>
</dbReference>
<dbReference type="Pfam" id="PF17406">
    <property type="entry name" value="Nrap_D5"/>
    <property type="match status" value="1"/>
</dbReference>
<evidence type="ECO:0000259" key="4">
    <source>
        <dbReference type="Pfam" id="PF17405"/>
    </source>
</evidence>